<evidence type="ECO:0000313" key="2">
    <source>
        <dbReference type="Proteomes" id="UP000562254"/>
    </source>
</evidence>
<dbReference type="RefSeq" id="WP_211843062.1">
    <property type="nucleotide sequence ID" value="NZ_JAAEDJ010000496.1"/>
</dbReference>
<name>A0A840XPP3_9PROT</name>
<keyword evidence="2" id="KW-1185">Reference proteome</keyword>
<comment type="caution">
    <text evidence="1">The sequence shown here is derived from an EMBL/GenBank/DDBJ whole genome shotgun (WGS) entry which is preliminary data.</text>
</comment>
<dbReference type="EMBL" id="JACIJE010000002">
    <property type="protein sequence ID" value="MBB5688800.1"/>
    <property type="molecule type" value="Genomic_DNA"/>
</dbReference>
<sequence>MLRRVLRLLVLLIGLGALAAASLALFREAPARTGATAAPPAIAAPQGAQSPLATPFGDALFRWRCTTGLRESLGENPDWPLRRVAAFCLCVADRLRQDGPRDIVISGGGTAEGLAAAEARLCRRP</sequence>
<dbReference type="Proteomes" id="UP000562254">
    <property type="component" value="Unassembled WGS sequence"/>
</dbReference>
<protein>
    <submittedName>
        <fullName evidence="1">Uncharacterized SAM-binding protein YcdF (DUF218 family)</fullName>
    </submittedName>
</protein>
<organism evidence="1 2">
    <name type="scientific">Neoroseomonas alkaliterrae</name>
    <dbReference type="NCBI Taxonomy" id="1452450"/>
    <lineage>
        <taxon>Bacteria</taxon>
        <taxon>Pseudomonadati</taxon>
        <taxon>Pseudomonadota</taxon>
        <taxon>Alphaproteobacteria</taxon>
        <taxon>Acetobacterales</taxon>
        <taxon>Acetobacteraceae</taxon>
        <taxon>Neoroseomonas</taxon>
    </lineage>
</organism>
<reference evidence="1 2" key="1">
    <citation type="submission" date="2020-08" db="EMBL/GenBank/DDBJ databases">
        <title>Genomic Encyclopedia of Type Strains, Phase IV (KMG-IV): sequencing the most valuable type-strain genomes for metagenomic binning, comparative biology and taxonomic classification.</title>
        <authorList>
            <person name="Goeker M."/>
        </authorList>
    </citation>
    <scope>NUCLEOTIDE SEQUENCE [LARGE SCALE GENOMIC DNA]</scope>
    <source>
        <strain evidence="1 2">DSM 25895</strain>
    </source>
</reference>
<accession>A0A840XPP3</accession>
<proteinExistence type="predicted"/>
<dbReference type="AlphaFoldDB" id="A0A840XPP3"/>
<gene>
    <name evidence="1" type="ORF">FHS88_000916</name>
</gene>
<evidence type="ECO:0000313" key="1">
    <source>
        <dbReference type="EMBL" id="MBB5688800.1"/>
    </source>
</evidence>